<sequence length="65" mass="7719">MGTFQFKLQGATRTNFMEKFIRKAKRLPDRCGTRCVTKIQRLEQVLHLREIIQTPECLAQDFTLY</sequence>
<accession>A0A087TJR0</accession>
<evidence type="ECO:0000313" key="2">
    <source>
        <dbReference type="Proteomes" id="UP000054359"/>
    </source>
</evidence>
<dbReference type="EMBL" id="KK115527">
    <property type="protein sequence ID" value="KFM65349.1"/>
    <property type="molecule type" value="Genomic_DNA"/>
</dbReference>
<organism evidence="1 2">
    <name type="scientific">Stegodyphus mimosarum</name>
    <name type="common">African social velvet spider</name>
    <dbReference type="NCBI Taxonomy" id="407821"/>
    <lineage>
        <taxon>Eukaryota</taxon>
        <taxon>Metazoa</taxon>
        <taxon>Ecdysozoa</taxon>
        <taxon>Arthropoda</taxon>
        <taxon>Chelicerata</taxon>
        <taxon>Arachnida</taxon>
        <taxon>Araneae</taxon>
        <taxon>Araneomorphae</taxon>
        <taxon>Entelegynae</taxon>
        <taxon>Eresoidea</taxon>
        <taxon>Eresidae</taxon>
        <taxon>Stegodyphus</taxon>
    </lineage>
</organism>
<evidence type="ECO:0000313" key="1">
    <source>
        <dbReference type="EMBL" id="KFM65349.1"/>
    </source>
</evidence>
<dbReference type="OMA" id="TPECLAQ"/>
<keyword evidence="2" id="KW-1185">Reference proteome</keyword>
<dbReference type="AlphaFoldDB" id="A0A087TJR0"/>
<dbReference type="Proteomes" id="UP000054359">
    <property type="component" value="Unassembled WGS sequence"/>
</dbReference>
<proteinExistence type="predicted"/>
<gene>
    <name evidence="1" type="ORF">X975_19563</name>
</gene>
<reference evidence="1 2" key="1">
    <citation type="submission" date="2013-11" db="EMBL/GenBank/DDBJ databases">
        <title>Genome sequencing of Stegodyphus mimosarum.</title>
        <authorList>
            <person name="Bechsgaard J."/>
        </authorList>
    </citation>
    <scope>NUCLEOTIDE SEQUENCE [LARGE SCALE GENOMIC DNA]</scope>
</reference>
<dbReference type="OrthoDB" id="8173378at2759"/>
<protein>
    <submittedName>
        <fullName evidence="1">Uncharacterized protein</fullName>
    </submittedName>
</protein>
<name>A0A087TJR0_STEMI</name>
<feature type="non-terminal residue" evidence="1">
    <location>
        <position position="65"/>
    </location>
</feature>